<name>A0A284QWN0_ARMOS</name>
<feature type="region of interest" description="Disordered" evidence="1">
    <location>
        <begin position="1"/>
        <end position="141"/>
    </location>
</feature>
<gene>
    <name evidence="2" type="ORF">ARMOST_04194</name>
</gene>
<keyword evidence="3" id="KW-1185">Reference proteome</keyword>
<feature type="compositionally biased region" description="Basic and acidic residues" evidence="1">
    <location>
        <begin position="111"/>
        <end position="133"/>
    </location>
</feature>
<dbReference type="Proteomes" id="UP000219338">
    <property type="component" value="Unassembled WGS sequence"/>
</dbReference>
<dbReference type="OrthoDB" id="2847142at2759"/>
<sequence length="510" mass="57498">MLPSQARVYAKTRRDARTVPQWDNRAHDAVPSQRRNPQSGVPVEAPLVDQSRHPYSAYTQSKHSSIGPPPSYRSNPSVTTFQTPRHKSHTAYPTPPDSPEYTNHLNVDEAGNERAASHTFDDVDSRPPQRMESTRSAQTVSTIRLENLAILQPPASPNSPHRRPLAYDEAAYPSSTSSPVSRSRTPGAGLARTLATESATTLPRYASMVLPNSDLAAHECSDDDVSADLDAVRNTVADLWKRTIVCFKCHGTAVCGNRTPKFSIRDVDLRATDTSPCPSLDAILIRCCRKCGTYCRGCYKQPQCLSPKNCKRRRSVASYEIIASLEEEIICSGGVSKFLNNTRAWETLNKAFKALTFYYKCDSQDNSQWNCDNLLRLSLLPRVIQSALEYRQLSNWLGSQHKPGLYTAVFDFLEVLLLRQEDRELFTEPWIRIKDNSGGLRNWMEYGGTIEFERGEDGRVITIPSFQELLRELRDGPWWKDLTNYTRTGPERSGASYARDWLMKVEGMLK</sequence>
<accession>A0A284QWN0</accession>
<dbReference type="EMBL" id="FUEG01000002">
    <property type="protein sequence ID" value="SJL00880.1"/>
    <property type="molecule type" value="Genomic_DNA"/>
</dbReference>
<proteinExistence type="predicted"/>
<evidence type="ECO:0000313" key="3">
    <source>
        <dbReference type="Proteomes" id="UP000219338"/>
    </source>
</evidence>
<feature type="compositionally biased region" description="Polar residues" evidence="1">
    <location>
        <begin position="72"/>
        <end position="83"/>
    </location>
</feature>
<reference evidence="3" key="1">
    <citation type="journal article" date="2017" name="Nat. Ecol. Evol.">
        <title>Genome expansion and lineage-specific genetic innovations in the forest pathogenic fungi Armillaria.</title>
        <authorList>
            <person name="Sipos G."/>
            <person name="Prasanna A.N."/>
            <person name="Walter M.C."/>
            <person name="O'Connor E."/>
            <person name="Balint B."/>
            <person name="Krizsan K."/>
            <person name="Kiss B."/>
            <person name="Hess J."/>
            <person name="Varga T."/>
            <person name="Slot J."/>
            <person name="Riley R."/>
            <person name="Boka B."/>
            <person name="Rigling D."/>
            <person name="Barry K."/>
            <person name="Lee J."/>
            <person name="Mihaltcheva S."/>
            <person name="LaButti K."/>
            <person name="Lipzen A."/>
            <person name="Waldron R."/>
            <person name="Moloney N.M."/>
            <person name="Sperisen C."/>
            <person name="Kredics L."/>
            <person name="Vagvoelgyi C."/>
            <person name="Patrignani A."/>
            <person name="Fitzpatrick D."/>
            <person name="Nagy I."/>
            <person name="Doyle S."/>
            <person name="Anderson J.B."/>
            <person name="Grigoriev I.V."/>
            <person name="Gueldener U."/>
            <person name="Muensterkoetter M."/>
            <person name="Nagy L.G."/>
        </authorList>
    </citation>
    <scope>NUCLEOTIDE SEQUENCE [LARGE SCALE GENOMIC DNA]</scope>
    <source>
        <strain evidence="3">C18/9</strain>
    </source>
</reference>
<evidence type="ECO:0000313" key="2">
    <source>
        <dbReference type="EMBL" id="SJL00880.1"/>
    </source>
</evidence>
<organism evidence="2 3">
    <name type="scientific">Armillaria ostoyae</name>
    <name type="common">Armillaria root rot fungus</name>
    <dbReference type="NCBI Taxonomy" id="47428"/>
    <lineage>
        <taxon>Eukaryota</taxon>
        <taxon>Fungi</taxon>
        <taxon>Dikarya</taxon>
        <taxon>Basidiomycota</taxon>
        <taxon>Agaricomycotina</taxon>
        <taxon>Agaricomycetes</taxon>
        <taxon>Agaricomycetidae</taxon>
        <taxon>Agaricales</taxon>
        <taxon>Marasmiineae</taxon>
        <taxon>Physalacriaceae</taxon>
        <taxon>Armillaria</taxon>
    </lineage>
</organism>
<dbReference type="AlphaFoldDB" id="A0A284QWN0"/>
<evidence type="ECO:0000256" key="1">
    <source>
        <dbReference type="SAM" id="MobiDB-lite"/>
    </source>
</evidence>
<protein>
    <submittedName>
        <fullName evidence="2">Uncharacterized protein</fullName>
    </submittedName>
</protein>